<reference evidence="1 2" key="1">
    <citation type="journal article" date="2015" name="Nature">
        <title>rRNA introns, odd ribosomes, and small enigmatic genomes across a large radiation of phyla.</title>
        <authorList>
            <person name="Brown C.T."/>
            <person name="Hug L.A."/>
            <person name="Thomas B.C."/>
            <person name="Sharon I."/>
            <person name="Castelle C.J."/>
            <person name="Singh A."/>
            <person name="Wilkins M.J."/>
            <person name="Williams K.H."/>
            <person name="Banfield J.F."/>
        </authorList>
    </citation>
    <scope>NUCLEOTIDE SEQUENCE [LARGE SCALE GENOMIC DNA]</scope>
</reference>
<dbReference type="Proteomes" id="UP000033945">
    <property type="component" value="Unassembled WGS sequence"/>
</dbReference>
<dbReference type="AlphaFoldDB" id="A0A0G1IS61"/>
<evidence type="ECO:0000313" key="1">
    <source>
        <dbReference type="EMBL" id="KKT61768.1"/>
    </source>
</evidence>
<name>A0A0G1IS61_9BACT</name>
<evidence type="ECO:0000313" key="2">
    <source>
        <dbReference type="Proteomes" id="UP000033945"/>
    </source>
</evidence>
<dbReference type="EMBL" id="LCIT01000024">
    <property type="protein sequence ID" value="KKT61768.1"/>
    <property type="molecule type" value="Genomic_DNA"/>
</dbReference>
<dbReference type="InterPro" id="IPR056209">
    <property type="entry name" value="SU10_adaptor"/>
</dbReference>
<organism evidence="1 2">
    <name type="scientific">Candidatus Giovannonibacteria bacterium GW2011_GWA2_44_26</name>
    <dbReference type="NCBI Taxonomy" id="1618648"/>
    <lineage>
        <taxon>Bacteria</taxon>
        <taxon>Candidatus Giovannoniibacteriota</taxon>
    </lineage>
</organism>
<comment type="caution">
    <text evidence="1">The sequence shown here is derived from an EMBL/GenBank/DDBJ whole genome shotgun (WGS) entry which is preliminary data.</text>
</comment>
<accession>A0A0G1IS61</accession>
<sequence>MATYLSLVNDVLIRLREQSVSTVNETPYSTLIGKLVNDTKRQVENAWMWDALSTVKTVTTASGTSTYTVTGSGLYPRGADINDTTNNSKLRNVPTQWIIDRQQLSTVQNGNPIYYAWNGNDGTDSKIELYPTPNGTFSISINLTVPQAKLSGDNDVLTIPAEDAVVAGAYARALVERGEDGGLSSSEAFGLYKGILGDDIAMEANRFMENDCWSAV</sequence>
<dbReference type="Pfam" id="PF24175">
    <property type="entry name" value="SU10_adaptor"/>
    <property type="match status" value="1"/>
</dbReference>
<proteinExistence type="predicted"/>
<protein>
    <submittedName>
        <fullName evidence="1">Uncharacterized protein</fullName>
    </submittedName>
</protein>
<gene>
    <name evidence="1" type="ORF">UW55_C0024G0020</name>
</gene>